<dbReference type="EMBL" id="AYRZ02000434">
    <property type="protein sequence ID" value="PHT60948.1"/>
    <property type="molecule type" value="Genomic_DNA"/>
</dbReference>
<comment type="caution">
    <text evidence="2">The sequence shown here is derived from an EMBL/GenBank/DDBJ whole genome shotgun (WGS) entry which is preliminary data.</text>
</comment>
<evidence type="ECO:0000256" key="1">
    <source>
        <dbReference type="SAM" id="MobiDB-lite"/>
    </source>
</evidence>
<dbReference type="Proteomes" id="UP000222542">
    <property type="component" value="Unassembled WGS sequence"/>
</dbReference>
<dbReference type="PANTHER" id="PTHR33047">
    <property type="entry name" value="PROTEIN TAR1"/>
    <property type="match status" value="1"/>
</dbReference>
<gene>
    <name evidence="2" type="ORF">T459_35202</name>
</gene>
<accession>A0A2G2XTW9</accession>
<dbReference type="Gramene" id="PHT60948">
    <property type="protein sequence ID" value="PHT60948"/>
    <property type="gene ID" value="T459_35202"/>
</dbReference>
<evidence type="ECO:0000313" key="2">
    <source>
        <dbReference type="EMBL" id="PHT60948.1"/>
    </source>
</evidence>
<keyword evidence="3" id="KW-1185">Reference proteome</keyword>
<protein>
    <submittedName>
        <fullName evidence="2">Regulator of rDNA transcription protein 15</fullName>
    </submittedName>
</protein>
<evidence type="ECO:0000313" key="3">
    <source>
        <dbReference type="Proteomes" id="UP000222542"/>
    </source>
</evidence>
<feature type="region of interest" description="Disordered" evidence="1">
    <location>
        <begin position="168"/>
        <end position="213"/>
    </location>
</feature>
<sequence length="213" mass="22978">MVRRCLASLCHVSMVPWCHDALVHGATMPWCLGAMVLRFLGAMMPLCHGVLVPRCLHALVSWCVGSLCPWRFGCDGASARISNLAKTLPWSKGSLGHALMVRIRTRNQNQTSFYPSGPHDISVLVELILGHLRSLLIDVPPQPNSLPNNVFCPDRPANSKLAIRCTGKASEGTVPSPSPDRHAVTRSRYGRSSSSTPTTDGFGTGISVPSPQC</sequence>
<dbReference type="InterPro" id="IPR052997">
    <property type="entry name" value="RRT15-like"/>
</dbReference>
<name>A0A2G2XTW9_CAPAN</name>
<feature type="compositionally biased region" description="Low complexity" evidence="1">
    <location>
        <begin position="190"/>
        <end position="199"/>
    </location>
</feature>
<dbReference type="AlphaFoldDB" id="A0A2G2XTW9"/>
<organism evidence="2 3">
    <name type="scientific">Capsicum annuum</name>
    <name type="common">Capsicum pepper</name>
    <dbReference type="NCBI Taxonomy" id="4072"/>
    <lineage>
        <taxon>Eukaryota</taxon>
        <taxon>Viridiplantae</taxon>
        <taxon>Streptophyta</taxon>
        <taxon>Embryophyta</taxon>
        <taxon>Tracheophyta</taxon>
        <taxon>Spermatophyta</taxon>
        <taxon>Magnoliopsida</taxon>
        <taxon>eudicotyledons</taxon>
        <taxon>Gunneridae</taxon>
        <taxon>Pentapetalae</taxon>
        <taxon>asterids</taxon>
        <taxon>lamiids</taxon>
        <taxon>Solanales</taxon>
        <taxon>Solanaceae</taxon>
        <taxon>Solanoideae</taxon>
        <taxon>Capsiceae</taxon>
        <taxon>Capsicum</taxon>
    </lineage>
</organism>
<reference evidence="2 3" key="2">
    <citation type="journal article" date="2017" name="Genome Biol.">
        <title>New reference genome sequences of hot pepper reveal the massive evolution of plant disease-resistance genes by retroduplication.</title>
        <authorList>
            <person name="Kim S."/>
            <person name="Park J."/>
            <person name="Yeom S.I."/>
            <person name="Kim Y.M."/>
            <person name="Seo E."/>
            <person name="Kim K.T."/>
            <person name="Kim M.S."/>
            <person name="Lee J.M."/>
            <person name="Cheong K."/>
            <person name="Shin H.S."/>
            <person name="Kim S.B."/>
            <person name="Han K."/>
            <person name="Lee J."/>
            <person name="Park M."/>
            <person name="Lee H.A."/>
            <person name="Lee H.Y."/>
            <person name="Lee Y."/>
            <person name="Oh S."/>
            <person name="Lee J.H."/>
            <person name="Choi E."/>
            <person name="Choi E."/>
            <person name="Lee S.E."/>
            <person name="Jeon J."/>
            <person name="Kim H."/>
            <person name="Choi G."/>
            <person name="Song H."/>
            <person name="Lee J."/>
            <person name="Lee S.C."/>
            <person name="Kwon J.K."/>
            <person name="Lee H.Y."/>
            <person name="Koo N."/>
            <person name="Hong Y."/>
            <person name="Kim R.W."/>
            <person name="Kang W.H."/>
            <person name="Huh J.H."/>
            <person name="Kang B.C."/>
            <person name="Yang T.J."/>
            <person name="Lee Y.H."/>
            <person name="Bennetzen J.L."/>
            <person name="Choi D."/>
        </authorList>
    </citation>
    <scope>NUCLEOTIDE SEQUENCE [LARGE SCALE GENOMIC DNA]</scope>
    <source>
        <strain evidence="3">cv. CM334</strain>
    </source>
</reference>
<dbReference type="PANTHER" id="PTHR33047:SF8">
    <property type="entry name" value="REGULATOR OF RDNA TRANSCRIPTION PROTEIN 15"/>
    <property type="match status" value="1"/>
</dbReference>
<reference evidence="2 3" key="1">
    <citation type="journal article" date="2014" name="Nat. Genet.">
        <title>Genome sequence of the hot pepper provides insights into the evolution of pungency in Capsicum species.</title>
        <authorList>
            <person name="Kim S."/>
            <person name="Park M."/>
            <person name="Yeom S.I."/>
            <person name="Kim Y.M."/>
            <person name="Lee J.M."/>
            <person name="Lee H.A."/>
            <person name="Seo E."/>
            <person name="Choi J."/>
            <person name="Cheong K."/>
            <person name="Kim K.T."/>
            <person name="Jung K."/>
            <person name="Lee G.W."/>
            <person name="Oh S.K."/>
            <person name="Bae C."/>
            <person name="Kim S.B."/>
            <person name="Lee H.Y."/>
            <person name="Kim S.Y."/>
            <person name="Kim M.S."/>
            <person name="Kang B.C."/>
            <person name="Jo Y.D."/>
            <person name="Yang H.B."/>
            <person name="Jeong H.J."/>
            <person name="Kang W.H."/>
            <person name="Kwon J.K."/>
            <person name="Shin C."/>
            <person name="Lim J.Y."/>
            <person name="Park J.H."/>
            <person name="Huh J.H."/>
            <person name="Kim J.S."/>
            <person name="Kim B.D."/>
            <person name="Cohen O."/>
            <person name="Paran I."/>
            <person name="Suh M.C."/>
            <person name="Lee S.B."/>
            <person name="Kim Y.K."/>
            <person name="Shin Y."/>
            <person name="Noh S.J."/>
            <person name="Park J."/>
            <person name="Seo Y.S."/>
            <person name="Kwon S.Y."/>
            <person name="Kim H.A."/>
            <person name="Park J.M."/>
            <person name="Kim H.J."/>
            <person name="Choi S.B."/>
            <person name="Bosland P.W."/>
            <person name="Reeves G."/>
            <person name="Jo S.H."/>
            <person name="Lee B.W."/>
            <person name="Cho H.T."/>
            <person name="Choi H.S."/>
            <person name="Lee M.S."/>
            <person name="Yu Y."/>
            <person name="Do Choi Y."/>
            <person name="Park B.S."/>
            <person name="van Deynze A."/>
            <person name="Ashrafi H."/>
            <person name="Hill T."/>
            <person name="Kim W.T."/>
            <person name="Pai H.S."/>
            <person name="Ahn H.K."/>
            <person name="Yeam I."/>
            <person name="Giovannoni J.J."/>
            <person name="Rose J.K."/>
            <person name="Sorensen I."/>
            <person name="Lee S.J."/>
            <person name="Kim R.W."/>
            <person name="Choi I.Y."/>
            <person name="Choi B.S."/>
            <person name="Lim J.S."/>
            <person name="Lee Y.H."/>
            <person name="Choi D."/>
        </authorList>
    </citation>
    <scope>NUCLEOTIDE SEQUENCE [LARGE SCALE GENOMIC DNA]</scope>
    <source>
        <strain evidence="3">cv. CM334</strain>
    </source>
</reference>
<proteinExistence type="predicted"/>